<accession>A0A942I2R5</accession>
<evidence type="ECO:0000313" key="1">
    <source>
        <dbReference type="EMBL" id="MBS3648799.1"/>
    </source>
</evidence>
<sequence length="92" mass="10218">MGSYTLLEKNGLMVDLDEAKKDFTLAIVAEEPAMLKVSTHYHHHVEIIDPMLSPEDLIQIGMRLIKVAAGRMSPEAIKEAAGEFEKILAVKE</sequence>
<gene>
    <name evidence="1" type="ORF">KEU06_09295</name>
</gene>
<proteinExistence type="predicted"/>
<dbReference type="AlphaFoldDB" id="A0A942I2R5"/>
<name>A0A942I2R5_9HYPH</name>
<dbReference type="Proteomes" id="UP000680348">
    <property type="component" value="Unassembled WGS sequence"/>
</dbReference>
<dbReference type="RefSeq" id="WP_188254362.1">
    <property type="nucleotide sequence ID" value="NZ_JABVCF010000004.1"/>
</dbReference>
<protein>
    <submittedName>
        <fullName evidence="1">Uncharacterized protein</fullName>
    </submittedName>
</protein>
<comment type="caution">
    <text evidence="1">The sequence shown here is derived from an EMBL/GenBank/DDBJ whole genome shotgun (WGS) entry which is preliminary data.</text>
</comment>
<evidence type="ECO:0000313" key="2">
    <source>
        <dbReference type="Proteomes" id="UP000680348"/>
    </source>
</evidence>
<reference evidence="1" key="1">
    <citation type="submission" date="2021-04" db="EMBL/GenBank/DDBJ databases">
        <title>Pseudaminobacter soli sp. nov., isolated from paddy soil contaminated by heavy metals.</title>
        <authorList>
            <person name="Zhang K."/>
        </authorList>
    </citation>
    <scope>NUCLEOTIDE SEQUENCE</scope>
    <source>
        <strain evidence="1">19-2017</strain>
    </source>
</reference>
<dbReference type="EMBL" id="JAGWCR010000004">
    <property type="protein sequence ID" value="MBS3648799.1"/>
    <property type="molecule type" value="Genomic_DNA"/>
</dbReference>
<organism evidence="1 2">
    <name type="scientific">Pseudaminobacter soli</name>
    <name type="common">ex Zhang et al. 2022</name>
    <dbReference type="NCBI Taxonomy" id="2831468"/>
    <lineage>
        <taxon>Bacteria</taxon>
        <taxon>Pseudomonadati</taxon>
        <taxon>Pseudomonadota</taxon>
        <taxon>Alphaproteobacteria</taxon>
        <taxon>Hyphomicrobiales</taxon>
        <taxon>Phyllobacteriaceae</taxon>
        <taxon>Pseudaminobacter</taxon>
    </lineage>
</organism>
<keyword evidence="2" id="KW-1185">Reference proteome</keyword>